<comment type="similarity">
    <text evidence="7">Belongs to the binding-protein-dependent transport system permease family.</text>
</comment>
<name>A0A327KIE6_9BRAD</name>
<dbReference type="PANTHER" id="PTHR30151">
    <property type="entry name" value="ALKANE SULFONATE ABC TRANSPORTER-RELATED, MEMBRANE SUBUNIT"/>
    <property type="match status" value="1"/>
</dbReference>
<evidence type="ECO:0000256" key="6">
    <source>
        <dbReference type="ARBA" id="ARBA00023136"/>
    </source>
</evidence>
<dbReference type="SUPFAM" id="SSF161098">
    <property type="entry name" value="MetI-like"/>
    <property type="match status" value="1"/>
</dbReference>
<evidence type="ECO:0000256" key="1">
    <source>
        <dbReference type="ARBA" id="ARBA00004651"/>
    </source>
</evidence>
<dbReference type="OrthoDB" id="9792509at2"/>
<dbReference type="Gene3D" id="1.10.3720.10">
    <property type="entry name" value="MetI-like"/>
    <property type="match status" value="1"/>
</dbReference>
<evidence type="ECO:0000256" key="2">
    <source>
        <dbReference type="ARBA" id="ARBA00022448"/>
    </source>
</evidence>
<dbReference type="InterPro" id="IPR000515">
    <property type="entry name" value="MetI-like"/>
</dbReference>
<feature type="transmembrane region" description="Helical" evidence="7">
    <location>
        <begin position="109"/>
        <end position="135"/>
    </location>
</feature>
<evidence type="ECO:0000256" key="5">
    <source>
        <dbReference type="ARBA" id="ARBA00022989"/>
    </source>
</evidence>
<accession>A0A327KIE6</accession>
<evidence type="ECO:0000256" key="3">
    <source>
        <dbReference type="ARBA" id="ARBA00022475"/>
    </source>
</evidence>
<comment type="caution">
    <text evidence="9">The sequence shown here is derived from an EMBL/GenBank/DDBJ whole genome shotgun (WGS) entry which is preliminary data.</text>
</comment>
<evidence type="ECO:0000313" key="10">
    <source>
        <dbReference type="Proteomes" id="UP000248863"/>
    </source>
</evidence>
<keyword evidence="10" id="KW-1185">Reference proteome</keyword>
<evidence type="ECO:0000256" key="4">
    <source>
        <dbReference type="ARBA" id="ARBA00022692"/>
    </source>
</evidence>
<dbReference type="Pfam" id="PF00528">
    <property type="entry name" value="BPD_transp_1"/>
    <property type="match status" value="1"/>
</dbReference>
<feature type="transmembrane region" description="Helical" evidence="7">
    <location>
        <begin position="83"/>
        <end position="102"/>
    </location>
</feature>
<keyword evidence="3" id="KW-1003">Cell membrane</keyword>
<dbReference type="EMBL" id="NPEU01000157">
    <property type="protein sequence ID" value="RAI37874.1"/>
    <property type="molecule type" value="Genomic_DNA"/>
</dbReference>
<sequence>MAQRGIGVTIQQQRRKRHIVRAITETAAAPVLALLILAVWEIGAPLAGLSSFILPTPSQILGRIVTDHRLIATHAGVTLFETVAGFAIAAVTGVGTALMIFYSRLFERAIYPLLVALQTIPKVALAPLLVLYLGYGYAPKLFLSFLLAFFPIVIATVVGLNSLDKTMVSLVRSMGANEWQTFVKVRLPAALPSLFGGLKVGISLSVIGAVIGEYVAAEKGLGYLQLQASSQFDTTLSFAAMIVIAALGVITFWSLEALEKRAVFQREAAR</sequence>
<feature type="transmembrane region" description="Helical" evidence="7">
    <location>
        <begin position="194"/>
        <end position="216"/>
    </location>
</feature>
<feature type="transmembrane region" description="Helical" evidence="7">
    <location>
        <begin position="236"/>
        <end position="255"/>
    </location>
</feature>
<dbReference type="RefSeq" id="WP_111357888.1">
    <property type="nucleotide sequence ID" value="NZ_NHSK01000105.1"/>
</dbReference>
<dbReference type="GO" id="GO:0005886">
    <property type="term" value="C:plasma membrane"/>
    <property type="evidence" value="ECO:0007669"/>
    <property type="project" value="UniProtKB-SubCell"/>
</dbReference>
<organism evidence="9 10">
    <name type="scientific">Rhodoplanes elegans</name>
    <dbReference type="NCBI Taxonomy" id="29408"/>
    <lineage>
        <taxon>Bacteria</taxon>
        <taxon>Pseudomonadati</taxon>
        <taxon>Pseudomonadota</taxon>
        <taxon>Alphaproteobacteria</taxon>
        <taxon>Hyphomicrobiales</taxon>
        <taxon>Nitrobacteraceae</taxon>
        <taxon>Rhodoplanes</taxon>
    </lineage>
</organism>
<keyword evidence="2 7" id="KW-0813">Transport</keyword>
<evidence type="ECO:0000256" key="7">
    <source>
        <dbReference type="RuleBase" id="RU363032"/>
    </source>
</evidence>
<dbReference type="InterPro" id="IPR035906">
    <property type="entry name" value="MetI-like_sf"/>
</dbReference>
<evidence type="ECO:0000313" key="9">
    <source>
        <dbReference type="EMBL" id="RAI37874.1"/>
    </source>
</evidence>
<evidence type="ECO:0000259" key="8">
    <source>
        <dbReference type="PROSITE" id="PS50928"/>
    </source>
</evidence>
<protein>
    <submittedName>
        <fullName evidence="9">ABC transporter permease</fullName>
    </submittedName>
</protein>
<reference evidence="9 10" key="1">
    <citation type="submission" date="2017-07" db="EMBL/GenBank/DDBJ databases">
        <title>Draft Genome Sequences of Select Purple Nonsulfur Bacteria.</title>
        <authorList>
            <person name="Lasarre B."/>
            <person name="Mckinlay J.B."/>
        </authorList>
    </citation>
    <scope>NUCLEOTIDE SEQUENCE [LARGE SCALE GENOMIC DNA]</scope>
    <source>
        <strain evidence="9 10">DSM 11907</strain>
    </source>
</reference>
<feature type="transmembrane region" description="Helical" evidence="7">
    <location>
        <begin position="141"/>
        <end position="163"/>
    </location>
</feature>
<proteinExistence type="inferred from homology"/>
<dbReference type="Proteomes" id="UP000248863">
    <property type="component" value="Unassembled WGS sequence"/>
</dbReference>
<feature type="transmembrane region" description="Helical" evidence="7">
    <location>
        <begin position="20"/>
        <end position="40"/>
    </location>
</feature>
<keyword evidence="6 7" id="KW-0472">Membrane</keyword>
<feature type="domain" description="ABC transmembrane type-1" evidence="8">
    <location>
        <begin position="75"/>
        <end position="259"/>
    </location>
</feature>
<keyword evidence="4 7" id="KW-0812">Transmembrane</keyword>
<gene>
    <name evidence="9" type="ORF">CH338_14645</name>
</gene>
<keyword evidence="5 7" id="KW-1133">Transmembrane helix</keyword>
<dbReference type="AlphaFoldDB" id="A0A327KIE6"/>
<dbReference type="CDD" id="cd06261">
    <property type="entry name" value="TM_PBP2"/>
    <property type="match status" value="1"/>
</dbReference>
<dbReference type="PROSITE" id="PS50928">
    <property type="entry name" value="ABC_TM1"/>
    <property type="match status" value="1"/>
</dbReference>
<dbReference type="PANTHER" id="PTHR30151:SF20">
    <property type="entry name" value="ABC TRANSPORTER PERMEASE PROTEIN HI_0355-RELATED"/>
    <property type="match status" value="1"/>
</dbReference>
<comment type="subcellular location">
    <subcellularLocation>
        <location evidence="1 7">Cell membrane</location>
        <topology evidence="1 7">Multi-pass membrane protein</topology>
    </subcellularLocation>
</comment>
<dbReference type="GO" id="GO:0055085">
    <property type="term" value="P:transmembrane transport"/>
    <property type="evidence" value="ECO:0007669"/>
    <property type="project" value="InterPro"/>
</dbReference>